<feature type="domain" description="TonB C-terminal" evidence="11">
    <location>
        <begin position="155"/>
        <end position="245"/>
    </location>
</feature>
<comment type="subcellular location">
    <subcellularLocation>
        <location evidence="1">Cell inner membrane</location>
        <topology evidence="1">Single-pass membrane protein</topology>
        <orientation evidence="1">Periplasmic side</orientation>
    </subcellularLocation>
</comment>
<name>A0A1M5C1C9_9BACE</name>
<dbReference type="GO" id="GO:0030288">
    <property type="term" value="C:outer membrane-bounded periplasmic space"/>
    <property type="evidence" value="ECO:0007669"/>
    <property type="project" value="InterPro"/>
</dbReference>
<dbReference type="OrthoDB" id="9814002at2"/>
<dbReference type="InterPro" id="IPR051045">
    <property type="entry name" value="TonB-dependent_transducer"/>
</dbReference>
<dbReference type="Proteomes" id="UP000184509">
    <property type="component" value="Unassembled WGS sequence"/>
</dbReference>
<evidence type="ECO:0000256" key="7">
    <source>
        <dbReference type="ARBA" id="ARBA00022927"/>
    </source>
</evidence>
<dbReference type="GO" id="GO:0098797">
    <property type="term" value="C:plasma membrane protein complex"/>
    <property type="evidence" value="ECO:0007669"/>
    <property type="project" value="TreeGrafter"/>
</dbReference>
<keyword evidence="7" id="KW-0653">Protein transport</keyword>
<keyword evidence="9 10" id="KW-0472">Membrane</keyword>
<proteinExistence type="inferred from homology"/>
<keyword evidence="8 10" id="KW-1133">Transmembrane helix</keyword>
<keyword evidence="13" id="KW-1185">Reference proteome</keyword>
<dbReference type="PROSITE" id="PS52015">
    <property type="entry name" value="TONB_CTD"/>
    <property type="match status" value="1"/>
</dbReference>
<organism evidence="12 13">
    <name type="scientific">Bacteroides luti</name>
    <dbReference type="NCBI Taxonomy" id="1297750"/>
    <lineage>
        <taxon>Bacteria</taxon>
        <taxon>Pseudomonadati</taxon>
        <taxon>Bacteroidota</taxon>
        <taxon>Bacteroidia</taxon>
        <taxon>Bacteroidales</taxon>
        <taxon>Bacteroidaceae</taxon>
        <taxon>Bacteroides</taxon>
    </lineage>
</organism>
<protein>
    <submittedName>
        <fullName evidence="12">Outer membrane transport energization protein TonB</fullName>
    </submittedName>
</protein>
<dbReference type="GO" id="GO:0031992">
    <property type="term" value="F:energy transducer activity"/>
    <property type="evidence" value="ECO:0007669"/>
    <property type="project" value="InterPro"/>
</dbReference>
<dbReference type="GO" id="GO:0055085">
    <property type="term" value="P:transmembrane transport"/>
    <property type="evidence" value="ECO:0007669"/>
    <property type="project" value="InterPro"/>
</dbReference>
<evidence type="ECO:0000256" key="1">
    <source>
        <dbReference type="ARBA" id="ARBA00004383"/>
    </source>
</evidence>
<dbReference type="STRING" id="1297750.SAMN05444405_10965"/>
<evidence type="ECO:0000313" key="12">
    <source>
        <dbReference type="EMBL" id="SHF48417.1"/>
    </source>
</evidence>
<evidence type="ECO:0000256" key="8">
    <source>
        <dbReference type="ARBA" id="ARBA00022989"/>
    </source>
</evidence>
<evidence type="ECO:0000256" key="2">
    <source>
        <dbReference type="ARBA" id="ARBA00006555"/>
    </source>
</evidence>
<dbReference type="PRINTS" id="PR01374">
    <property type="entry name" value="TONBPROTEIN"/>
</dbReference>
<dbReference type="EMBL" id="FQTV01000009">
    <property type="protein sequence ID" value="SHF48417.1"/>
    <property type="molecule type" value="Genomic_DNA"/>
</dbReference>
<dbReference type="Pfam" id="PF03544">
    <property type="entry name" value="TonB_C"/>
    <property type="match status" value="1"/>
</dbReference>
<keyword evidence="3" id="KW-0813">Transport</keyword>
<dbReference type="FunFam" id="3.30.1150.10:FF:000002">
    <property type="entry name" value="Energy transducer TonB"/>
    <property type="match status" value="1"/>
</dbReference>
<evidence type="ECO:0000256" key="5">
    <source>
        <dbReference type="ARBA" id="ARBA00022519"/>
    </source>
</evidence>
<dbReference type="Gene3D" id="3.30.1150.10">
    <property type="match status" value="1"/>
</dbReference>
<dbReference type="PANTHER" id="PTHR33446">
    <property type="entry name" value="PROTEIN TONB-RELATED"/>
    <property type="match status" value="1"/>
</dbReference>
<dbReference type="RefSeq" id="WP_083547669.1">
    <property type="nucleotide sequence ID" value="NZ_FQTV01000009.1"/>
</dbReference>
<evidence type="ECO:0000256" key="10">
    <source>
        <dbReference type="SAM" id="Phobius"/>
    </source>
</evidence>
<gene>
    <name evidence="12" type="ORF">SAMN05444405_10965</name>
</gene>
<evidence type="ECO:0000256" key="3">
    <source>
        <dbReference type="ARBA" id="ARBA00022448"/>
    </source>
</evidence>
<evidence type="ECO:0000256" key="4">
    <source>
        <dbReference type="ARBA" id="ARBA00022475"/>
    </source>
</evidence>
<evidence type="ECO:0000256" key="6">
    <source>
        <dbReference type="ARBA" id="ARBA00022692"/>
    </source>
</evidence>
<dbReference type="InterPro" id="IPR037682">
    <property type="entry name" value="TonB_C"/>
</dbReference>
<keyword evidence="6 10" id="KW-0812">Transmembrane</keyword>
<sequence>MLFLPNWEYLKTGDICMEVKKMPKLDLERKKPIGFLIGLAIALILLLGAFQMRIPKIITDDKIAAVAVEEDIVPITVQEEKHVPLQSKIEKEDLPLPSTDNYAQQVEEMDNSYTEEPRTVIITSHYSVQLTQQQSDELESEESIQFTEYQPEFPGGQAALLDFLRRNVHYPAAAQESGIQGRVIVQFVVNRDGLVTNPVVLRSVNSLLDREAIRVVSSMPRWRPGMQGGRTVRATYAVPVTFKLK</sequence>
<reference evidence="13" key="1">
    <citation type="submission" date="2016-11" db="EMBL/GenBank/DDBJ databases">
        <authorList>
            <person name="Varghese N."/>
            <person name="Submissions S."/>
        </authorList>
    </citation>
    <scope>NUCLEOTIDE SEQUENCE [LARGE SCALE GENOMIC DNA]</scope>
    <source>
        <strain evidence="13">DSM 26991</strain>
    </source>
</reference>
<dbReference type="GO" id="GO:0015891">
    <property type="term" value="P:siderophore transport"/>
    <property type="evidence" value="ECO:0007669"/>
    <property type="project" value="InterPro"/>
</dbReference>
<dbReference type="PANTHER" id="PTHR33446:SF2">
    <property type="entry name" value="PROTEIN TONB"/>
    <property type="match status" value="1"/>
</dbReference>
<dbReference type="SUPFAM" id="SSF74653">
    <property type="entry name" value="TolA/TonB C-terminal domain"/>
    <property type="match status" value="1"/>
</dbReference>
<dbReference type="InterPro" id="IPR003538">
    <property type="entry name" value="TonB"/>
</dbReference>
<keyword evidence="5" id="KW-0997">Cell inner membrane</keyword>
<dbReference type="AlphaFoldDB" id="A0A1M5C1C9"/>
<evidence type="ECO:0000259" key="11">
    <source>
        <dbReference type="PROSITE" id="PS52015"/>
    </source>
</evidence>
<dbReference type="NCBIfam" id="TIGR01352">
    <property type="entry name" value="tonB_Cterm"/>
    <property type="match status" value="1"/>
</dbReference>
<dbReference type="GO" id="GO:0015031">
    <property type="term" value="P:protein transport"/>
    <property type="evidence" value="ECO:0007669"/>
    <property type="project" value="UniProtKB-KW"/>
</dbReference>
<dbReference type="InterPro" id="IPR006260">
    <property type="entry name" value="TonB/TolA_C"/>
</dbReference>
<keyword evidence="4" id="KW-1003">Cell membrane</keyword>
<comment type="similarity">
    <text evidence="2">Belongs to the TonB family.</text>
</comment>
<evidence type="ECO:0000313" key="13">
    <source>
        <dbReference type="Proteomes" id="UP000184509"/>
    </source>
</evidence>
<feature type="transmembrane region" description="Helical" evidence="10">
    <location>
        <begin position="32"/>
        <end position="50"/>
    </location>
</feature>
<accession>A0A1M5C1C9</accession>
<evidence type="ECO:0000256" key="9">
    <source>
        <dbReference type="ARBA" id="ARBA00023136"/>
    </source>
</evidence>